<proteinExistence type="predicted"/>
<gene>
    <name evidence="2" type="ORF">UFOPK2579_02167</name>
</gene>
<keyword evidence="1" id="KW-0812">Transmembrane</keyword>
<sequence length="354" mass="35692">MKALRVALALSAVALASTPFAAGAEPSSRAGDDLQRMKVGSLAEAWYVTSPVSTGDAGVADPGSLLDLTCTLPTGCIGSPVPLDTVLASETGLHVIYALGSTLADSFLLPNLTDIPFGAEDVGGTLRLPVNTAVESANANLEAATLQACLVTGLIVDGVRAGATGSPTFDCAKVAVPAKYDAETSVFTIDLGPFLKDWAPGDLAPGLALVPADDSDPLSVWHVNLSGSDAEDGAVPTWRITYRPGSPVDPVVPVDPIDEGGSAPSGGSAGAGGIDLGSPVVPIDEPVAGDPEVGAPDTAPTTSATVAAPPLQLLNKAWYRYPGVAFLPIVLFAAVAFAGRALTSPLPRRRTGPV</sequence>
<name>A0A6J6RMU0_9ZZZZ</name>
<keyword evidence="1" id="KW-1133">Transmembrane helix</keyword>
<dbReference type="EMBL" id="CAEZXR010000301">
    <property type="protein sequence ID" value="CAB4723800.1"/>
    <property type="molecule type" value="Genomic_DNA"/>
</dbReference>
<evidence type="ECO:0000313" key="2">
    <source>
        <dbReference type="EMBL" id="CAB4723800.1"/>
    </source>
</evidence>
<accession>A0A6J6RMU0</accession>
<dbReference type="AlphaFoldDB" id="A0A6J6RMU0"/>
<reference evidence="2" key="1">
    <citation type="submission" date="2020-05" db="EMBL/GenBank/DDBJ databases">
        <authorList>
            <person name="Chiriac C."/>
            <person name="Salcher M."/>
            <person name="Ghai R."/>
            <person name="Kavagutti S V."/>
        </authorList>
    </citation>
    <scope>NUCLEOTIDE SEQUENCE</scope>
</reference>
<evidence type="ECO:0000256" key="1">
    <source>
        <dbReference type="SAM" id="Phobius"/>
    </source>
</evidence>
<keyword evidence="1" id="KW-0472">Membrane</keyword>
<feature type="transmembrane region" description="Helical" evidence="1">
    <location>
        <begin position="318"/>
        <end position="339"/>
    </location>
</feature>
<protein>
    <submittedName>
        <fullName evidence="2">Unannotated protein</fullName>
    </submittedName>
</protein>
<organism evidence="2">
    <name type="scientific">freshwater metagenome</name>
    <dbReference type="NCBI Taxonomy" id="449393"/>
    <lineage>
        <taxon>unclassified sequences</taxon>
        <taxon>metagenomes</taxon>
        <taxon>ecological metagenomes</taxon>
    </lineage>
</organism>